<organism evidence="1 2">
    <name type="scientific">Turnera subulata</name>
    <dbReference type="NCBI Taxonomy" id="218843"/>
    <lineage>
        <taxon>Eukaryota</taxon>
        <taxon>Viridiplantae</taxon>
        <taxon>Streptophyta</taxon>
        <taxon>Embryophyta</taxon>
        <taxon>Tracheophyta</taxon>
        <taxon>Spermatophyta</taxon>
        <taxon>Magnoliopsida</taxon>
        <taxon>eudicotyledons</taxon>
        <taxon>Gunneridae</taxon>
        <taxon>Pentapetalae</taxon>
        <taxon>rosids</taxon>
        <taxon>fabids</taxon>
        <taxon>Malpighiales</taxon>
        <taxon>Passifloraceae</taxon>
        <taxon>Turnera</taxon>
    </lineage>
</organism>
<evidence type="ECO:0000313" key="1">
    <source>
        <dbReference type="EMBL" id="KAJ4822311.1"/>
    </source>
</evidence>
<reference evidence="1" key="1">
    <citation type="submission" date="2022-02" db="EMBL/GenBank/DDBJ databases">
        <authorList>
            <person name="Henning P.M."/>
            <person name="McCubbin A.G."/>
            <person name="Shore J.S."/>
        </authorList>
    </citation>
    <scope>NUCLEOTIDE SEQUENCE</scope>
    <source>
        <strain evidence="1">F60SS</strain>
        <tissue evidence="1">Leaves</tissue>
    </source>
</reference>
<dbReference type="InterPro" id="IPR023213">
    <property type="entry name" value="CAT-like_dom_sf"/>
</dbReference>
<reference evidence="1" key="2">
    <citation type="journal article" date="2023" name="Plants (Basel)">
        <title>Annotation of the Turnera subulata (Passifloraceae) Draft Genome Reveals the S-Locus Evolved after the Divergence of Turneroideae from Passifloroideae in a Stepwise Manner.</title>
        <authorList>
            <person name="Henning P.M."/>
            <person name="Roalson E.H."/>
            <person name="Mir W."/>
            <person name="McCubbin A.G."/>
            <person name="Shore J.S."/>
        </authorList>
    </citation>
    <scope>NUCLEOTIDE SEQUENCE</scope>
    <source>
        <strain evidence="1">F60SS</strain>
    </source>
</reference>
<comment type="caution">
    <text evidence="1">The sequence shown here is derived from an EMBL/GenBank/DDBJ whole genome shotgun (WGS) entry which is preliminary data.</text>
</comment>
<sequence>MKGKLLVDCNDKGAEYLEAQVNCSLSQLLDEGNRELQPSSQKACAALGLSLLSIAVGMLRKNILSDDAQVVQLHDLVGKVHDAIQRTVESIAKASNADDIVSLVDNGNGVLEEGMYKPDIDCCLSSS</sequence>
<dbReference type="EMBL" id="JAKUCV010007709">
    <property type="protein sequence ID" value="KAJ4822311.1"/>
    <property type="molecule type" value="Genomic_DNA"/>
</dbReference>
<gene>
    <name evidence="1" type="ORF">Tsubulata_025209</name>
</gene>
<dbReference type="Gene3D" id="3.30.559.10">
    <property type="entry name" value="Chloramphenicol acetyltransferase-like domain"/>
    <property type="match status" value="1"/>
</dbReference>
<name>A0A9Q0EZ52_9ROSI</name>
<accession>A0A9Q0EZ52</accession>
<protein>
    <submittedName>
        <fullName evidence="1">Uncharacterized protein</fullName>
    </submittedName>
</protein>
<evidence type="ECO:0000313" key="2">
    <source>
        <dbReference type="Proteomes" id="UP001141552"/>
    </source>
</evidence>
<dbReference type="AlphaFoldDB" id="A0A9Q0EZ52"/>
<keyword evidence="2" id="KW-1185">Reference proteome</keyword>
<proteinExistence type="predicted"/>
<dbReference type="Proteomes" id="UP001141552">
    <property type="component" value="Unassembled WGS sequence"/>
</dbReference>